<organism evidence="2 3">
    <name type="scientific">Leisingera methylohalidivorans DSM 14336</name>
    <dbReference type="NCBI Taxonomy" id="999552"/>
    <lineage>
        <taxon>Bacteria</taxon>
        <taxon>Pseudomonadati</taxon>
        <taxon>Pseudomonadota</taxon>
        <taxon>Alphaproteobacteria</taxon>
        <taxon>Rhodobacterales</taxon>
        <taxon>Roseobacteraceae</taxon>
        <taxon>Leisingera</taxon>
    </lineage>
</organism>
<sequence length="54" mass="5740">MGSGFYQGRLMHVLPPVAPAAARACPPHGGRVPHPPGQLLTARPRRRGSFEGLI</sequence>
<evidence type="ECO:0000313" key="3">
    <source>
        <dbReference type="Proteomes" id="UP000018780"/>
    </source>
</evidence>
<feature type="region of interest" description="Disordered" evidence="1">
    <location>
        <begin position="25"/>
        <end position="54"/>
    </location>
</feature>
<protein>
    <submittedName>
        <fullName evidence="2">Uncharacterized protein</fullName>
    </submittedName>
</protein>
<gene>
    <name evidence="2" type="ORF">METH_19035</name>
</gene>
<reference evidence="2 3" key="1">
    <citation type="submission" date="2013-09" db="EMBL/GenBank/DDBJ databases">
        <authorList>
            <consortium name="DOE Joint Genome Institute"/>
            <person name="Klenk H.-P."/>
            <person name="Huntemann M."/>
            <person name="Han J."/>
            <person name="Chen A."/>
            <person name="Kyrpides N."/>
            <person name="Mavromatis K."/>
            <person name="Markowitz V."/>
            <person name="Palaniappan K."/>
            <person name="Ivanova N."/>
            <person name="Schaumberg A."/>
            <person name="Pati A."/>
            <person name="Liolios K."/>
            <person name="Nordberg H.P."/>
            <person name="Cantor M.N."/>
            <person name="Hua S.X."/>
            <person name="Woyke T."/>
        </authorList>
    </citation>
    <scope>NUCLEOTIDE SEQUENCE [LARGE SCALE GENOMIC DNA]</scope>
    <source>
        <strain evidence="2 3">DSM 14336</strain>
    </source>
</reference>
<dbReference type="STRING" id="999552.METH_19035"/>
<accession>V9W0X3</accession>
<keyword evidence="3" id="KW-1185">Reference proteome</keyword>
<name>V9W0X3_9RHOB</name>
<evidence type="ECO:0000256" key="1">
    <source>
        <dbReference type="SAM" id="MobiDB-lite"/>
    </source>
</evidence>
<evidence type="ECO:0000313" key="2">
    <source>
        <dbReference type="EMBL" id="AHD03290.1"/>
    </source>
</evidence>
<dbReference type="EMBL" id="CP006773">
    <property type="protein sequence ID" value="AHD03290.1"/>
    <property type="molecule type" value="Genomic_DNA"/>
</dbReference>
<dbReference type="AlphaFoldDB" id="V9W0X3"/>
<dbReference type="HOGENOM" id="CLU_3044888_0_0_5"/>
<dbReference type="KEGG" id="lmd:METH_19035"/>
<proteinExistence type="predicted"/>
<dbReference type="Proteomes" id="UP000018780">
    <property type="component" value="Chromosome"/>
</dbReference>